<evidence type="ECO:0000313" key="4">
    <source>
        <dbReference type="Proteomes" id="UP000298030"/>
    </source>
</evidence>
<feature type="transmembrane region" description="Helical" evidence="2">
    <location>
        <begin position="407"/>
        <end position="429"/>
    </location>
</feature>
<feature type="compositionally biased region" description="Basic residues" evidence="1">
    <location>
        <begin position="117"/>
        <end position="129"/>
    </location>
</feature>
<keyword evidence="2" id="KW-1133">Transmembrane helix</keyword>
<feature type="transmembrane region" description="Helical" evidence="2">
    <location>
        <begin position="480"/>
        <end position="501"/>
    </location>
</feature>
<sequence length="758" mass="83034">MLQGRPRELVKRFLEISKAKLVFNRITQTRYTRFYFFLSAFSCLLLCALQAVILSDNTKAVDILAAAVDEAEPAPHITILKDGELHVCDSIPDRQDSNCVVLWLSTSNTNGPLSIQRRSRTRRARRTPLRRQIAPVEEEEDDSADSEDEGGVSSSDEEGGVPSDDEGGFSSDDEEDGEEDEASRSSGNLPTATVASSSSPTATVSSTTTAGGATSITISSTSGTSVIVAVTPTRSSVPTATGVPNPNSPLSDISLNQASNSPHSMRCIYSMSWLGEVLHDSQREDAATLFYHVWLFGLSLVAILNESLPHLGAAFAGHILAAGWSSSRIQGAKSLAALYRDVIIAGPCEGADLLGPWWEMRLAHTIPVVVFNILSVIGLGFVSYKLLKVYSAASFFKVGPTRSLQRVYKIVLVFSVGLQLSGFFTAVSSGLWLSKVTHGNFKSLIRHEALYIAGFVVILLAELPWLVLGWVCVRKECKKRFWVFAFLSVVLLTISSVTFGSEAYRTIFKSWRFFATVTVTAFVLLVLTVTLGVICYLNYGKGLQAYLQMTEELEGTDFDPVSGFKAGEKLPEKPFPASFYGYAPAFHEKTDAEWAAPEALPKPPTAAEVNQYLSRAAAPPVVHQPQQAAASNPFESDMDAAADSRMKSVLVRQHLRLRRPVLPYPYLSHMGRAAWIPSPTTTCEPCRPPAAAPQLQRHFGITRALCRHARAPNHTSWPHERRVGEVDHSGTLPDCQSRRRYAAFKERFSGLNELRKVT</sequence>
<proteinExistence type="predicted"/>
<keyword evidence="2" id="KW-0812">Transmembrane</keyword>
<gene>
    <name evidence="3" type="ORF">FA13DRAFT_1814301</name>
</gene>
<protein>
    <submittedName>
        <fullName evidence="3">Uncharacterized protein</fullName>
    </submittedName>
</protein>
<dbReference type="EMBL" id="QPFP01000021">
    <property type="protein sequence ID" value="TEB30876.1"/>
    <property type="molecule type" value="Genomic_DNA"/>
</dbReference>
<reference evidence="3 4" key="1">
    <citation type="journal article" date="2019" name="Nat. Ecol. Evol.">
        <title>Megaphylogeny resolves global patterns of mushroom evolution.</title>
        <authorList>
            <person name="Varga T."/>
            <person name="Krizsan K."/>
            <person name="Foldi C."/>
            <person name="Dima B."/>
            <person name="Sanchez-Garcia M."/>
            <person name="Sanchez-Ramirez S."/>
            <person name="Szollosi G.J."/>
            <person name="Szarkandi J.G."/>
            <person name="Papp V."/>
            <person name="Albert L."/>
            <person name="Andreopoulos W."/>
            <person name="Angelini C."/>
            <person name="Antonin V."/>
            <person name="Barry K.W."/>
            <person name="Bougher N.L."/>
            <person name="Buchanan P."/>
            <person name="Buyck B."/>
            <person name="Bense V."/>
            <person name="Catcheside P."/>
            <person name="Chovatia M."/>
            <person name="Cooper J."/>
            <person name="Damon W."/>
            <person name="Desjardin D."/>
            <person name="Finy P."/>
            <person name="Geml J."/>
            <person name="Haridas S."/>
            <person name="Hughes K."/>
            <person name="Justo A."/>
            <person name="Karasinski D."/>
            <person name="Kautmanova I."/>
            <person name="Kiss B."/>
            <person name="Kocsube S."/>
            <person name="Kotiranta H."/>
            <person name="LaButti K.M."/>
            <person name="Lechner B.E."/>
            <person name="Liimatainen K."/>
            <person name="Lipzen A."/>
            <person name="Lukacs Z."/>
            <person name="Mihaltcheva S."/>
            <person name="Morgado L.N."/>
            <person name="Niskanen T."/>
            <person name="Noordeloos M.E."/>
            <person name="Ohm R.A."/>
            <person name="Ortiz-Santana B."/>
            <person name="Ovrebo C."/>
            <person name="Racz N."/>
            <person name="Riley R."/>
            <person name="Savchenko A."/>
            <person name="Shiryaev A."/>
            <person name="Soop K."/>
            <person name="Spirin V."/>
            <person name="Szebenyi C."/>
            <person name="Tomsovsky M."/>
            <person name="Tulloss R.E."/>
            <person name="Uehling J."/>
            <person name="Grigoriev I.V."/>
            <person name="Vagvolgyi C."/>
            <person name="Papp T."/>
            <person name="Martin F.M."/>
            <person name="Miettinen O."/>
            <person name="Hibbett D.S."/>
            <person name="Nagy L.G."/>
        </authorList>
    </citation>
    <scope>NUCLEOTIDE SEQUENCE [LARGE SCALE GENOMIC DNA]</scope>
    <source>
        <strain evidence="3 4">FP101781</strain>
    </source>
</reference>
<organism evidence="3 4">
    <name type="scientific">Coprinellus micaceus</name>
    <name type="common">Glistening ink-cap mushroom</name>
    <name type="synonym">Coprinus micaceus</name>
    <dbReference type="NCBI Taxonomy" id="71717"/>
    <lineage>
        <taxon>Eukaryota</taxon>
        <taxon>Fungi</taxon>
        <taxon>Dikarya</taxon>
        <taxon>Basidiomycota</taxon>
        <taxon>Agaricomycotina</taxon>
        <taxon>Agaricomycetes</taxon>
        <taxon>Agaricomycetidae</taxon>
        <taxon>Agaricales</taxon>
        <taxon>Agaricineae</taxon>
        <taxon>Psathyrellaceae</taxon>
        <taxon>Coprinellus</taxon>
    </lineage>
</organism>
<dbReference type="STRING" id="71717.A0A4Y7T9N6"/>
<feature type="transmembrane region" description="Helical" evidence="2">
    <location>
        <begin position="513"/>
        <end position="539"/>
    </location>
</feature>
<feature type="compositionally biased region" description="Low complexity" evidence="1">
    <location>
        <begin position="184"/>
        <end position="217"/>
    </location>
</feature>
<dbReference type="InterPro" id="IPR040410">
    <property type="entry name" value="UPF0658_Golgi"/>
</dbReference>
<feature type="transmembrane region" description="Helical" evidence="2">
    <location>
        <begin position="34"/>
        <end position="54"/>
    </location>
</feature>
<accession>A0A4Y7T9N6</accession>
<evidence type="ECO:0000313" key="3">
    <source>
        <dbReference type="EMBL" id="TEB30876.1"/>
    </source>
</evidence>
<evidence type="ECO:0000256" key="1">
    <source>
        <dbReference type="SAM" id="MobiDB-lite"/>
    </source>
</evidence>
<feature type="transmembrane region" description="Helical" evidence="2">
    <location>
        <begin position="449"/>
        <end position="473"/>
    </location>
</feature>
<dbReference type="PANTHER" id="PTHR34391:SF2">
    <property type="entry name" value="TRP C-TERMINAL DOMAIN-CONTAINING PROTEIN"/>
    <property type="match status" value="1"/>
</dbReference>
<dbReference type="AlphaFoldDB" id="A0A4Y7T9N6"/>
<dbReference type="PANTHER" id="PTHR34391">
    <property type="entry name" value="UPF0658 GOLGI APPARATUS MEMBRANE PROTEIN C1952.10C-RELATED"/>
    <property type="match status" value="1"/>
</dbReference>
<dbReference type="Proteomes" id="UP000298030">
    <property type="component" value="Unassembled WGS sequence"/>
</dbReference>
<comment type="caution">
    <text evidence="3">The sequence shown here is derived from an EMBL/GenBank/DDBJ whole genome shotgun (WGS) entry which is preliminary data.</text>
</comment>
<dbReference type="OrthoDB" id="2684482at2759"/>
<evidence type="ECO:0000256" key="2">
    <source>
        <dbReference type="SAM" id="Phobius"/>
    </source>
</evidence>
<feature type="region of interest" description="Disordered" evidence="1">
    <location>
        <begin position="112"/>
        <end position="217"/>
    </location>
</feature>
<keyword evidence="2" id="KW-0472">Membrane</keyword>
<feature type="compositionally biased region" description="Acidic residues" evidence="1">
    <location>
        <begin position="136"/>
        <end position="181"/>
    </location>
</feature>
<keyword evidence="4" id="KW-1185">Reference proteome</keyword>
<name>A0A4Y7T9N6_COPMI</name>
<dbReference type="GO" id="GO:0005794">
    <property type="term" value="C:Golgi apparatus"/>
    <property type="evidence" value="ECO:0007669"/>
    <property type="project" value="TreeGrafter"/>
</dbReference>
<feature type="region of interest" description="Disordered" evidence="1">
    <location>
        <begin position="235"/>
        <end position="256"/>
    </location>
</feature>
<feature type="transmembrane region" description="Helical" evidence="2">
    <location>
        <begin position="366"/>
        <end position="387"/>
    </location>
</feature>